<evidence type="ECO:0000313" key="5">
    <source>
        <dbReference type="EMBL" id="MFC6997839.1"/>
    </source>
</evidence>
<dbReference type="Gene3D" id="2.40.100.10">
    <property type="entry name" value="Cyclophilin-like"/>
    <property type="match status" value="1"/>
</dbReference>
<comment type="caution">
    <text evidence="5">The sequence shown here is derived from an EMBL/GenBank/DDBJ whole genome shotgun (WGS) entry which is preliminary data.</text>
</comment>
<dbReference type="CDD" id="cd00317">
    <property type="entry name" value="cyclophilin"/>
    <property type="match status" value="1"/>
</dbReference>
<gene>
    <name evidence="5" type="ORF">ACFQHR_09385</name>
</gene>
<name>A0ABW2DNB9_9BACT</name>
<dbReference type="GO" id="GO:0003755">
    <property type="term" value="F:peptidyl-prolyl cis-trans isomerase activity"/>
    <property type="evidence" value="ECO:0007669"/>
    <property type="project" value="UniProtKB-EC"/>
</dbReference>
<keyword evidence="2" id="KW-0697">Rotamase</keyword>
<dbReference type="Proteomes" id="UP001596405">
    <property type="component" value="Unassembled WGS sequence"/>
</dbReference>
<evidence type="ECO:0000313" key="6">
    <source>
        <dbReference type="Proteomes" id="UP001596405"/>
    </source>
</evidence>
<dbReference type="SUPFAM" id="SSF50891">
    <property type="entry name" value="Cyclophilin-like"/>
    <property type="match status" value="1"/>
</dbReference>
<evidence type="ECO:0000256" key="1">
    <source>
        <dbReference type="ARBA" id="ARBA00013194"/>
    </source>
</evidence>
<evidence type="ECO:0000259" key="4">
    <source>
        <dbReference type="PROSITE" id="PS50072"/>
    </source>
</evidence>
<evidence type="ECO:0000256" key="2">
    <source>
        <dbReference type="ARBA" id="ARBA00023110"/>
    </source>
</evidence>
<dbReference type="InterPro" id="IPR029000">
    <property type="entry name" value="Cyclophilin-like_dom_sf"/>
</dbReference>
<reference evidence="6" key="1">
    <citation type="journal article" date="2019" name="Int. J. Syst. Evol. Microbiol.">
        <title>The Global Catalogue of Microorganisms (GCM) 10K type strain sequencing project: providing services to taxonomists for standard genome sequencing and annotation.</title>
        <authorList>
            <consortium name="The Broad Institute Genomics Platform"/>
            <consortium name="The Broad Institute Genome Sequencing Center for Infectious Disease"/>
            <person name="Wu L."/>
            <person name="Ma J."/>
        </authorList>
    </citation>
    <scope>NUCLEOTIDE SEQUENCE [LARGE SCALE GENOMIC DNA]</scope>
    <source>
        <strain evidence="6">CGMCC 4.7393</strain>
    </source>
</reference>
<dbReference type="Pfam" id="PF00160">
    <property type="entry name" value="Pro_isomerase"/>
    <property type="match status" value="1"/>
</dbReference>
<evidence type="ECO:0000256" key="3">
    <source>
        <dbReference type="ARBA" id="ARBA00023235"/>
    </source>
</evidence>
<dbReference type="InterPro" id="IPR002130">
    <property type="entry name" value="Cyclophilin-type_PPIase_dom"/>
</dbReference>
<organism evidence="5 6">
    <name type="scientific">Rufibacter roseus</name>
    <dbReference type="NCBI Taxonomy" id="1567108"/>
    <lineage>
        <taxon>Bacteria</taxon>
        <taxon>Pseudomonadati</taxon>
        <taxon>Bacteroidota</taxon>
        <taxon>Cytophagia</taxon>
        <taxon>Cytophagales</taxon>
        <taxon>Hymenobacteraceae</taxon>
        <taxon>Rufibacter</taxon>
    </lineage>
</organism>
<accession>A0ABW2DNB9</accession>
<proteinExistence type="predicted"/>
<dbReference type="PANTHER" id="PTHR45625">
    <property type="entry name" value="PEPTIDYL-PROLYL CIS-TRANS ISOMERASE-RELATED"/>
    <property type="match status" value="1"/>
</dbReference>
<protein>
    <recommendedName>
        <fullName evidence="1">peptidylprolyl isomerase</fullName>
        <ecNumber evidence="1">5.2.1.8</ecNumber>
    </recommendedName>
</protein>
<dbReference type="InterPro" id="IPR044666">
    <property type="entry name" value="Cyclophilin_A-like"/>
</dbReference>
<keyword evidence="3 5" id="KW-0413">Isomerase</keyword>
<dbReference type="EC" id="5.2.1.8" evidence="1"/>
<sequence length="254" mass="28467">MPVLPASKYASVTYILALALCFFGCQQEKSDQTTAATSTPAPAPTPALLTQETAPDTLAAYAQAHPNDTLVLISTPKGDIKIRLYKDTPLHRANFVRLAKYGFFDKTVFFRVEKDFMIQGGRSDFQTMQIGGYKIPAEIRPHHFHKRGAVGMARYDDEQNPEKMSSSRDFYIVQGQKYKPYEVKGYMQEFNLNLTPAQQRVYQTEGGAPSLDQQFTVFGEVIEGIEVVDSIAAVEVDEVKWPLKDIGMKVKVIK</sequence>
<dbReference type="PANTHER" id="PTHR45625:SF4">
    <property type="entry name" value="PEPTIDYLPROLYL ISOMERASE DOMAIN AND WD REPEAT-CONTAINING PROTEIN 1"/>
    <property type="match status" value="1"/>
</dbReference>
<dbReference type="RefSeq" id="WP_082882933.1">
    <property type="nucleotide sequence ID" value="NZ_JBHSYQ010000003.1"/>
</dbReference>
<feature type="domain" description="PPIase cyclophilin-type" evidence="4">
    <location>
        <begin position="74"/>
        <end position="246"/>
    </location>
</feature>
<dbReference type="PROSITE" id="PS50072">
    <property type="entry name" value="CSA_PPIASE_2"/>
    <property type="match status" value="1"/>
</dbReference>
<dbReference type="EMBL" id="JBHSYQ010000003">
    <property type="protein sequence ID" value="MFC6997839.1"/>
    <property type="molecule type" value="Genomic_DNA"/>
</dbReference>
<keyword evidence="6" id="KW-1185">Reference proteome</keyword>